<dbReference type="InterPro" id="IPR010127">
    <property type="entry name" value="Phasin_subfam-1"/>
</dbReference>
<feature type="domain" description="Phasin" evidence="2">
    <location>
        <begin position="16"/>
        <end position="97"/>
    </location>
</feature>
<dbReference type="InterPro" id="IPR018968">
    <property type="entry name" value="Phasin"/>
</dbReference>
<evidence type="ECO:0000259" key="2">
    <source>
        <dbReference type="Pfam" id="PF09361"/>
    </source>
</evidence>
<dbReference type="NCBIfam" id="TIGR01841">
    <property type="entry name" value="phasin"/>
    <property type="match status" value="1"/>
</dbReference>
<proteinExistence type="predicted"/>
<reference evidence="4" key="1">
    <citation type="submission" date="2017-04" db="EMBL/GenBank/DDBJ databases">
        <authorList>
            <person name="Varghese N."/>
            <person name="Submissions S."/>
        </authorList>
    </citation>
    <scope>NUCLEOTIDE SEQUENCE [LARGE SCALE GENOMIC DNA]</scope>
    <source>
        <strain evidence="4">Ballard 720</strain>
    </source>
</reference>
<dbReference type="GeneID" id="95549278"/>
<gene>
    <name evidence="3" type="ORF">SAMN06295900_101244</name>
</gene>
<dbReference type="Proteomes" id="UP000192911">
    <property type="component" value="Unassembled WGS sequence"/>
</dbReference>
<dbReference type="EMBL" id="FXAH01000001">
    <property type="protein sequence ID" value="SME94914.1"/>
    <property type="molecule type" value="Genomic_DNA"/>
</dbReference>
<protein>
    <submittedName>
        <fullName evidence="3">Phasin family protein</fullName>
    </submittedName>
</protein>
<organism evidence="3 4">
    <name type="scientific">Trinickia caryophylli</name>
    <name type="common">Paraburkholderia caryophylli</name>
    <dbReference type="NCBI Taxonomy" id="28094"/>
    <lineage>
        <taxon>Bacteria</taxon>
        <taxon>Pseudomonadati</taxon>
        <taxon>Pseudomonadota</taxon>
        <taxon>Betaproteobacteria</taxon>
        <taxon>Burkholderiales</taxon>
        <taxon>Burkholderiaceae</taxon>
        <taxon>Trinickia</taxon>
    </lineage>
</organism>
<name>A0A1X7CDQ9_TRICW</name>
<evidence type="ECO:0000313" key="4">
    <source>
        <dbReference type="Proteomes" id="UP000192911"/>
    </source>
</evidence>
<dbReference type="Pfam" id="PF09361">
    <property type="entry name" value="Phasin_2"/>
    <property type="match status" value="1"/>
</dbReference>
<dbReference type="AlphaFoldDB" id="A0A1X7CDQ9"/>
<keyword evidence="4" id="KW-1185">Reference proteome</keyword>
<dbReference type="OrthoDB" id="9006995at2"/>
<sequence>MNTLAVEYSGAFAPTAVLPIADIASRTFEGLERLAQLNIQTLKESLVEQREIAEEAVTARSFERMVALPSAQSQAVLKKGLAYWQEASNIAIETAADNVGYGWGTLNDYSRWAATLFGDPATMMPGPASTELVVVDPDATLPSALEAAPPLAKQTGMGRGTNIVDPEGNSLSRKKQ</sequence>
<dbReference type="STRING" id="28094.SAMN06295900_101244"/>
<evidence type="ECO:0000256" key="1">
    <source>
        <dbReference type="SAM" id="MobiDB-lite"/>
    </source>
</evidence>
<evidence type="ECO:0000313" key="3">
    <source>
        <dbReference type="EMBL" id="SME94914.1"/>
    </source>
</evidence>
<accession>A0A1X7CDQ9</accession>
<dbReference type="RefSeq" id="WP_085223504.1">
    <property type="nucleotide sequence ID" value="NZ_BSQD01000001.1"/>
</dbReference>
<feature type="region of interest" description="Disordered" evidence="1">
    <location>
        <begin position="148"/>
        <end position="176"/>
    </location>
</feature>